<name>A0A4Y8WJL0_9VIBR</name>
<keyword evidence="5 9" id="KW-0436">Ligase</keyword>
<dbReference type="NCBIfam" id="NF001770">
    <property type="entry name" value="PRK00509.1"/>
    <property type="match status" value="1"/>
</dbReference>
<evidence type="ECO:0000313" key="13">
    <source>
        <dbReference type="Proteomes" id="UP000297753"/>
    </source>
</evidence>
<dbReference type="InterPro" id="IPR023434">
    <property type="entry name" value="Arginosuc_synth_type_1_subfam"/>
</dbReference>
<dbReference type="InterPro" id="IPR048267">
    <property type="entry name" value="Arginosuc_syn_N"/>
</dbReference>
<comment type="subunit">
    <text evidence="2 9">Homotetramer.</text>
</comment>
<keyword evidence="8 9" id="KW-0067">ATP-binding</keyword>
<dbReference type="GO" id="GO:0000053">
    <property type="term" value="P:argininosuccinate metabolic process"/>
    <property type="evidence" value="ECO:0007669"/>
    <property type="project" value="TreeGrafter"/>
</dbReference>
<dbReference type="InterPro" id="IPR024074">
    <property type="entry name" value="AS_cat/multimer_dom_body"/>
</dbReference>
<dbReference type="Pfam" id="PF00764">
    <property type="entry name" value="Arginosuc_synth"/>
    <property type="match status" value="1"/>
</dbReference>
<evidence type="ECO:0000256" key="5">
    <source>
        <dbReference type="ARBA" id="ARBA00022598"/>
    </source>
</evidence>
<feature type="binding site" evidence="9">
    <location>
        <position position="262"/>
    </location>
    <ligand>
        <name>L-citrulline</name>
        <dbReference type="ChEBI" id="CHEBI:57743"/>
    </ligand>
</feature>
<reference evidence="12 13" key="1">
    <citation type="submission" date="2019-01" db="EMBL/GenBank/DDBJ databases">
        <title>Vibrio BEI176 sp. nov, a marine bacterium isolated from China: eastern marignal seas.</title>
        <authorList>
            <person name="Li B."/>
        </authorList>
    </citation>
    <scope>NUCLEOTIDE SEQUENCE [LARGE SCALE GENOMIC DNA]</scope>
    <source>
        <strain evidence="12 13">BEI176</strain>
    </source>
</reference>
<dbReference type="InterPro" id="IPR001518">
    <property type="entry name" value="Arginosuc_synth"/>
</dbReference>
<protein>
    <recommendedName>
        <fullName evidence="3 9">Argininosuccinate synthase</fullName>
        <ecNumber evidence="3 9">6.3.4.5</ecNumber>
    </recommendedName>
    <alternativeName>
        <fullName evidence="9">Citrulline--aspartate ligase</fullName>
    </alternativeName>
</protein>
<dbReference type="Pfam" id="PF20979">
    <property type="entry name" value="Arginosuc_syn_C"/>
    <property type="match status" value="1"/>
</dbReference>
<keyword evidence="13" id="KW-1185">Reference proteome</keyword>
<dbReference type="GO" id="GO:0005524">
    <property type="term" value="F:ATP binding"/>
    <property type="evidence" value="ECO:0007669"/>
    <property type="project" value="UniProtKB-UniRule"/>
</dbReference>
<feature type="binding site" evidence="9">
    <location>
        <position position="121"/>
    </location>
    <ligand>
        <name>L-aspartate</name>
        <dbReference type="ChEBI" id="CHEBI:29991"/>
    </ligand>
</feature>
<feature type="binding site" evidence="9">
    <location>
        <position position="89"/>
    </location>
    <ligand>
        <name>L-citrulline</name>
        <dbReference type="ChEBI" id="CHEBI:57743"/>
    </ligand>
</feature>
<dbReference type="OrthoDB" id="9801641at2"/>
<dbReference type="GO" id="GO:0004055">
    <property type="term" value="F:argininosuccinate synthase activity"/>
    <property type="evidence" value="ECO:0007669"/>
    <property type="project" value="UniProtKB-UniRule"/>
</dbReference>
<dbReference type="InterPro" id="IPR018223">
    <property type="entry name" value="Arginosuc_synth_CS"/>
</dbReference>
<dbReference type="FunFam" id="3.40.50.620:FF:000019">
    <property type="entry name" value="Argininosuccinate synthase"/>
    <property type="match status" value="1"/>
</dbReference>
<feature type="domain" description="Arginosuccinate synthase-like N-terminal" evidence="10">
    <location>
        <begin position="6"/>
        <end position="167"/>
    </location>
</feature>
<evidence type="ECO:0000256" key="7">
    <source>
        <dbReference type="ARBA" id="ARBA00022741"/>
    </source>
</evidence>
<dbReference type="Gene3D" id="1.20.5.470">
    <property type="entry name" value="Single helix bin"/>
    <property type="match status" value="1"/>
</dbReference>
<feature type="binding site" evidence="9">
    <location>
        <position position="126"/>
    </location>
    <ligand>
        <name>L-aspartate</name>
        <dbReference type="ChEBI" id="CHEBI:29991"/>
    </ligand>
</feature>
<feature type="domain" description="Arginosuccinate synthase C-terminal" evidence="11">
    <location>
        <begin position="176"/>
        <end position="393"/>
    </location>
</feature>
<evidence type="ECO:0000259" key="11">
    <source>
        <dbReference type="Pfam" id="PF20979"/>
    </source>
</evidence>
<evidence type="ECO:0000256" key="6">
    <source>
        <dbReference type="ARBA" id="ARBA00022605"/>
    </source>
</evidence>
<comment type="caution">
    <text evidence="9">Lacks conserved residue(s) required for the propagation of feature annotation.</text>
</comment>
<dbReference type="PROSITE" id="PS00564">
    <property type="entry name" value="ARGININOSUCCIN_SYN_1"/>
    <property type="match status" value="1"/>
</dbReference>
<evidence type="ECO:0000256" key="3">
    <source>
        <dbReference type="ARBA" id="ARBA00012286"/>
    </source>
</evidence>
<gene>
    <name evidence="9" type="primary">argG</name>
    <name evidence="12" type="ORF">ELS82_04720</name>
</gene>
<dbReference type="CDD" id="cd01999">
    <property type="entry name" value="ASS"/>
    <property type="match status" value="1"/>
</dbReference>
<evidence type="ECO:0000256" key="4">
    <source>
        <dbReference type="ARBA" id="ARBA00022571"/>
    </source>
</evidence>
<evidence type="ECO:0000259" key="10">
    <source>
        <dbReference type="Pfam" id="PF00764"/>
    </source>
</evidence>
<sequence>MNPNDRVVLAYSGGVDTTACIPYLRHEMGCKFIVAMAVDLGQGEELDEIQEKALIAGADVSIIVDAKQRFVEEYGLPALKANALYDNHYPLSSALGRPLIGQLLVECAKNYRCGAVAHGCTGKGNDQVRLDLTVALLDPSLKIYAPARVWPFSRADSIAYSEKYGIEPHVTKEKPWAIDLNVLGRNVEAGSIEDLSWETTEEVWSLTQSPQQAPDEPEYISIGFHQGVPASLNGEFLAPLSLFSQLNIVAGKHGIGRVDMIENRVVGVKSRELYEVPAMQLLLLAHREIEQLTLPADLLAVKANLEAVYSKQVYDGLWFSPLKSAIDQFIHTTQATVSGEIKLKLYKGSAYIVGRSAEHSMYVHELITYGQNCTFNQNSAEGFIDLFGLPSRVWSSVNHSQKCEDKD</sequence>
<dbReference type="Proteomes" id="UP000297753">
    <property type="component" value="Unassembled WGS sequence"/>
</dbReference>
<dbReference type="InterPro" id="IPR014729">
    <property type="entry name" value="Rossmann-like_a/b/a_fold"/>
</dbReference>
<comment type="catalytic activity">
    <reaction evidence="9">
        <text>L-citrulline + L-aspartate + ATP = 2-(N(omega)-L-arginino)succinate + AMP + diphosphate + H(+)</text>
        <dbReference type="Rhea" id="RHEA:10932"/>
        <dbReference type="ChEBI" id="CHEBI:15378"/>
        <dbReference type="ChEBI" id="CHEBI:29991"/>
        <dbReference type="ChEBI" id="CHEBI:30616"/>
        <dbReference type="ChEBI" id="CHEBI:33019"/>
        <dbReference type="ChEBI" id="CHEBI:57472"/>
        <dbReference type="ChEBI" id="CHEBI:57743"/>
        <dbReference type="ChEBI" id="CHEBI:456215"/>
        <dbReference type="EC" id="6.3.4.5"/>
    </reaction>
</comment>
<dbReference type="SUPFAM" id="SSF52402">
    <property type="entry name" value="Adenine nucleotide alpha hydrolases-like"/>
    <property type="match status" value="1"/>
</dbReference>
<feature type="binding site" evidence="9">
    <location>
        <begin position="10"/>
        <end position="18"/>
    </location>
    <ligand>
        <name>ATP</name>
        <dbReference type="ChEBI" id="CHEBI:30616"/>
    </ligand>
</feature>
<evidence type="ECO:0000256" key="9">
    <source>
        <dbReference type="HAMAP-Rule" id="MF_00005"/>
    </source>
</evidence>
<keyword evidence="7 9" id="KW-0547">Nucleotide-binding</keyword>
<dbReference type="GO" id="GO:0000050">
    <property type="term" value="P:urea cycle"/>
    <property type="evidence" value="ECO:0007669"/>
    <property type="project" value="TreeGrafter"/>
</dbReference>
<comment type="similarity">
    <text evidence="9">Belongs to the argininosuccinate synthase family. Type 1 subfamily.</text>
</comment>
<feature type="binding site" evidence="9">
    <location>
        <position position="119"/>
    </location>
    <ligand>
        <name>ATP</name>
        <dbReference type="ChEBI" id="CHEBI:30616"/>
    </ligand>
</feature>
<keyword evidence="6 9" id="KW-0028">Amino-acid biosynthesis</keyword>
<dbReference type="EMBL" id="SATR01000004">
    <property type="protein sequence ID" value="TFH92846.1"/>
    <property type="molecule type" value="Genomic_DNA"/>
</dbReference>
<dbReference type="AlphaFoldDB" id="A0A4Y8WJL0"/>
<comment type="pathway">
    <text evidence="1 9">Amino-acid biosynthesis; L-arginine biosynthesis; L-arginine from L-ornithine and carbamoyl phosphate: step 2/3.</text>
</comment>
<comment type="caution">
    <text evidence="12">The sequence shown here is derived from an EMBL/GenBank/DDBJ whole genome shotgun (WGS) entry which is preliminary data.</text>
</comment>
<dbReference type="UniPathway" id="UPA00068">
    <property type="reaction ID" value="UER00113"/>
</dbReference>
<organism evidence="12 13">
    <name type="scientific">Vibrio ouci</name>
    <dbReference type="NCBI Taxonomy" id="2499078"/>
    <lineage>
        <taxon>Bacteria</taxon>
        <taxon>Pseudomonadati</taxon>
        <taxon>Pseudomonadota</taxon>
        <taxon>Gammaproteobacteria</taxon>
        <taxon>Vibrionales</taxon>
        <taxon>Vibrionaceae</taxon>
        <taxon>Vibrio</taxon>
    </lineage>
</organism>
<keyword evidence="4 9" id="KW-0055">Arginine biosynthesis</keyword>
<proteinExistence type="inferred from homology"/>
<feature type="binding site" evidence="9">
    <location>
        <position position="274"/>
    </location>
    <ligand>
        <name>L-citrulline</name>
        <dbReference type="ChEBI" id="CHEBI:57743"/>
    </ligand>
</feature>
<dbReference type="Gene3D" id="3.90.1260.10">
    <property type="entry name" value="Argininosuccinate synthetase, chain A, domain 2"/>
    <property type="match status" value="1"/>
</dbReference>
<accession>A0A4Y8WJL0</accession>
<dbReference type="EC" id="6.3.4.5" evidence="3 9"/>
<dbReference type="HAMAP" id="MF_00005">
    <property type="entry name" value="Arg_succ_synth_type1"/>
    <property type="match status" value="1"/>
</dbReference>
<evidence type="ECO:0000313" key="12">
    <source>
        <dbReference type="EMBL" id="TFH92846.1"/>
    </source>
</evidence>
<dbReference type="PANTHER" id="PTHR11587:SF2">
    <property type="entry name" value="ARGININOSUCCINATE SYNTHASE"/>
    <property type="match status" value="1"/>
</dbReference>
<feature type="binding site" evidence="9">
    <location>
        <position position="125"/>
    </location>
    <ligand>
        <name>L-aspartate</name>
        <dbReference type="ChEBI" id="CHEBI:29991"/>
    </ligand>
</feature>
<dbReference type="NCBIfam" id="TIGR00032">
    <property type="entry name" value="argG"/>
    <property type="match status" value="1"/>
</dbReference>
<keyword evidence="9" id="KW-0963">Cytoplasm</keyword>
<evidence type="ECO:0000256" key="2">
    <source>
        <dbReference type="ARBA" id="ARBA00011881"/>
    </source>
</evidence>
<evidence type="ECO:0000256" key="8">
    <source>
        <dbReference type="ARBA" id="ARBA00022840"/>
    </source>
</evidence>
<dbReference type="InterPro" id="IPR048268">
    <property type="entry name" value="Arginosuc_syn_C"/>
</dbReference>
<dbReference type="Gene3D" id="3.40.50.620">
    <property type="entry name" value="HUPs"/>
    <property type="match status" value="1"/>
</dbReference>
<dbReference type="GO" id="GO:0006526">
    <property type="term" value="P:L-arginine biosynthetic process"/>
    <property type="evidence" value="ECO:0007669"/>
    <property type="project" value="UniProtKB-UniRule"/>
</dbReference>
<dbReference type="SUPFAM" id="SSF69864">
    <property type="entry name" value="Argininosuccinate synthetase, C-terminal domain"/>
    <property type="match status" value="1"/>
</dbReference>
<dbReference type="GO" id="GO:0005737">
    <property type="term" value="C:cytoplasm"/>
    <property type="evidence" value="ECO:0007669"/>
    <property type="project" value="UniProtKB-SubCell"/>
</dbReference>
<feature type="binding site" evidence="9">
    <location>
        <position position="129"/>
    </location>
    <ligand>
        <name>L-citrulline</name>
        <dbReference type="ChEBI" id="CHEBI:57743"/>
    </ligand>
</feature>
<feature type="binding site" evidence="9">
    <location>
        <position position="125"/>
    </location>
    <ligand>
        <name>L-citrulline</name>
        <dbReference type="ChEBI" id="CHEBI:57743"/>
    </ligand>
</feature>
<dbReference type="FunFam" id="3.90.1260.10:FF:000007">
    <property type="entry name" value="Argininosuccinate synthase"/>
    <property type="match status" value="1"/>
</dbReference>
<dbReference type="RefSeq" id="WP_134834431.1">
    <property type="nucleotide sequence ID" value="NZ_SATR01000004.1"/>
</dbReference>
<comment type="subcellular location">
    <subcellularLocation>
        <location evidence="9">Cytoplasm</location>
    </subcellularLocation>
</comment>
<dbReference type="PANTHER" id="PTHR11587">
    <property type="entry name" value="ARGININOSUCCINATE SYNTHASE"/>
    <property type="match status" value="1"/>
</dbReference>
<evidence type="ECO:0000256" key="1">
    <source>
        <dbReference type="ARBA" id="ARBA00004967"/>
    </source>
</evidence>